<keyword evidence="8" id="KW-1185">Reference proteome</keyword>
<name>A0A9P4M0W3_9PEZI</name>
<dbReference type="SMART" id="SM00576">
    <property type="entry name" value="BTP"/>
    <property type="match status" value="1"/>
</dbReference>
<dbReference type="Pfam" id="PF07524">
    <property type="entry name" value="Bromo_TP"/>
    <property type="match status" value="1"/>
</dbReference>
<gene>
    <name evidence="7" type="ORF">K490DRAFT_40003</name>
</gene>
<proteinExistence type="predicted"/>
<dbReference type="CDD" id="cd00076">
    <property type="entry name" value="HFD_SF"/>
    <property type="match status" value="1"/>
</dbReference>
<comment type="subcellular location">
    <subcellularLocation>
        <location evidence="1">Nucleus</location>
    </subcellularLocation>
</comment>
<dbReference type="Gene3D" id="1.10.20.10">
    <property type="entry name" value="Histone, subunit A"/>
    <property type="match status" value="1"/>
</dbReference>
<accession>A0A9P4M0W3</accession>
<comment type="caution">
    <text evidence="7">The sequence shown here is derived from an EMBL/GenBank/DDBJ whole genome shotgun (WGS) entry which is preliminary data.</text>
</comment>
<feature type="domain" description="Bromodomain associated" evidence="6">
    <location>
        <begin position="4"/>
        <end position="81"/>
    </location>
</feature>
<evidence type="ECO:0000256" key="4">
    <source>
        <dbReference type="ARBA" id="ARBA00023242"/>
    </source>
</evidence>
<evidence type="ECO:0000313" key="8">
    <source>
        <dbReference type="Proteomes" id="UP000799776"/>
    </source>
</evidence>
<evidence type="ECO:0000259" key="6">
    <source>
        <dbReference type="SMART" id="SM00576"/>
    </source>
</evidence>
<evidence type="ECO:0000256" key="5">
    <source>
        <dbReference type="SAM" id="MobiDB-lite"/>
    </source>
</evidence>
<keyword evidence="4" id="KW-0539">Nucleus</keyword>
<protein>
    <recommendedName>
        <fullName evidence="6">Bromodomain associated domain-containing protein</fullName>
    </recommendedName>
</protein>
<feature type="compositionally biased region" description="Low complexity" evidence="5">
    <location>
        <begin position="254"/>
        <end position="275"/>
    </location>
</feature>
<reference evidence="7" key="1">
    <citation type="journal article" date="2020" name="Stud. Mycol.">
        <title>101 Dothideomycetes genomes: a test case for predicting lifestyles and emergence of pathogens.</title>
        <authorList>
            <person name="Haridas S."/>
            <person name="Albert R."/>
            <person name="Binder M."/>
            <person name="Bloem J."/>
            <person name="Labutti K."/>
            <person name="Salamov A."/>
            <person name="Andreopoulos B."/>
            <person name="Baker S."/>
            <person name="Barry K."/>
            <person name="Bills G."/>
            <person name="Bluhm B."/>
            <person name="Cannon C."/>
            <person name="Castanera R."/>
            <person name="Culley D."/>
            <person name="Daum C."/>
            <person name="Ezra D."/>
            <person name="Gonzalez J."/>
            <person name="Henrissat B."/>
            <person name="Kuo A."/>
            <person name="Liang C."/>
            <person name="Lipzen A."/>
            <person name="Lutzoni F."/>
            <person name="Magnuson J."/>
            <person name="Mondo S."/>
            <person name="Nolan M."/>
            <person name="Ohm R."/>
            <person name="Pangilinan J."/>
            <person name="Park H.-J."/>
            <person name="Ramirez L."/>
            <person name="Alfaro M."/>
            <person name="Sun H."/>
            <person name="Tritt A."/>
            <person name="Yoshinaga Y."/>
            <person name="Zwiers L.-H."/>
            <person name="Turgeon B."/>
            <person name="Goodwin S."/>
            <person name="Spatafora J."/>
            <person name="Crous P."/>
            <person name="Grigoriev I."/>
        </authorList>
    </citation>
    <scope>NUCLEOTIDE SEQUENCE</scope>
    <source>
        <strain evidence="7">CBS 121410</strain>
    </source>
</reference>
<evidence type="ECO:0000313" key="7">
    <source>
        <dbReference type="EMBL" id="KAF2088288.1"/>
    </source>
</evidence>
<evidence type="ECO:0000256" key="3">
    <source>
        <dbReference type="ARBA" id="ARBA00023163"/>
    </source>
</evidence>
<dbReference type="InterPro" id="IPR006565">
    <property type="entry name" value="BTP"/>
</dbReference>
<feature type="region of interest" description="Disordered" evidence="5">
    <location>
        <begin position="241"/>
        <end position="275"/>
    </location>
</feature>
<dbReference type="AlphaFoldDB" id="A0A9P4M0W3"/>
<dbReference type="OrthoDB" id="5402929at2759"/>
<dbReference type="InterPro" id="IPR009072">
    <property type="entry name" value="Histone-fold"/>
</dbReference>
<dbReference type="EMBL" id="ML978717">
    <property type="protein sequence ID" value="KAF2088288.1"/>
    <property type="molecule type" value="Genomic_DNA"/>
</dbReference>
<organism evidence="7 8">
    <name type="scientific">Saccharata proteae CBS 121410</name>
    <dbReference type="NCBI Taxonomy" id="1314787"/>
    <lineage>
        <taxon>Eukaryota</taxon>
        <taxon>Fungi</taxon>
        <taxon>Dikarya</taxon>
        <taxon>Ascomycota</taxon>
        <taxon>Pezizomycotina</taxon>
        <taxon>Dothideomycetes</taxon>
        <taxon>Dothideomycetes incertae sedis</taxon>
        <taxon>Botryosphaeriales</taxon>
        <taxon>Saccharataceae</taxon>
        <taxon>Saccharata</taxon>
    </lineage>
</organism>
<sequence length="275" mass="30071">MSANDVHAALLRPAILHILRAAGYHSARPSVVDAVTDIAARYMFLLADRTAYHAQSNHTDAAPVLSDIRMAMTDAGLLIPSMTGAEEAWKEVLRKPLSEYPERNGLRAKEQRRRDMEDTADVREFLDWVTGPTNREIMRISGLDAAGSTKALEAAAQGSVTREDYLTALKKKHSKTGEESRYQGTVLGIPAEDRPIKVEGGPPESIQDWIVQTQTRAAKLDAVKNGNGYVAESTEKIHEIEEQEMPDSAMTDIPAQVDGPAQADAPAQQDVAMQN</sequence>
<dbReference type="GO" id="GO:0005634">
    <property type="term" value="C:nucleus"/>
    <property type="evidence" value="ECO:0007669"/>
    <property type="project" value="UniProtKB-SubCell"/>
</dbReference>
<evidence type="ECO:0000256" key="1">
    <source>
        <dbReference type="ARBA" id="ARBA00004123"/>
    </source>
</evidence>
<keyword evidence="3" id="KW-0804">Transcription</keyword>
<dbReference type="Proteomes" id="UP000799776">
    <property type="component" value="Unassembled WGS sequence"/>
</dbReference>
<dbReference type="GO" id="GO:0046982">
    <property type="term" value="F:protein heterodimerization activity"/>
    <property type="evidence" value="ECO:0007669"/>
    <property type="project" value="InterPro"/>
</dbReference>
<evidence type="ECO:0000256" key="2">
    <source>
        <dbReference type="ARBA" id="ARBA00023015"/>
    </source>
</evidence>
<keyword evidence="2" id="KW-0805">Transcription regulation</keyword>